<gene>
    <name evidence="2" type="ORF">Tci_836352</name>
</gene>
<sequence length="96" mass="10896">MADEHVTTTFNDLLLSGTTKAKQALEIRSLKRKVKKLKKKARKKSHNLKRLYKIDSSTRVESSEDANLRDQKDASKQGRIIDNLDANAEVTLVDET</sequence>
<evidence type="ECO:0000256" key="1">
    <source>
        <dbReference type="SAM" id="Coils"/>
    </source>
</evidence>
<reference evidence="2" key="1">
    <citation type="journal article" date="2019" name="Sci. Rep.">
        <title>Draft genome of Tanacetum cinerariifolium, the natural source of mosquito coil.</title>
        <authorList>
            <person name="Yamashiro T."/>
            <person name="Shiraishi A."/>
            <person name="Satake H."/>
            <person name="Nakayama K."/>
        </authorList>
    </citation>
    <scope>NUCLEOTIDE SEQUENCE</scope>
</reference>
<dbReference type="AlphaFoldDB" id="A0A699QEI7"/>
<protein>
    <submittedName>
        <fullName evidence="2">Uncharacterized protein</fullName>
    </submittedName>
</protein>
<organism evidence="2">
    <name type="scientific">Tanacetum cinerariifolium</name>
    <name type="common">Dalmatian daisy</name>
    <name type="synonym">Chrysanthemum cinerariifolium</name>
    <dbReference type="NCBI Taxonomy" id="118510"/>
    <lineage>
        <taxon>Eukaryota</taxon>
        <taxon>Viridiplantae</taxon>
        <taxon>Streptophyta</taxon>
        <taxon>Embryophyta</taxon>
        <taxon>Tracheophyta</taxon>
        <taxon>Spermatophyta</taxon>
        <taxon>Magnoliopsida</taxon>
        <taxon>eudicotyledons</taxon>
        <taxon>Gunneridae</taxon>
        <taxon>Pentapetalae</taxon>
        <taxon>asterids</taxon>
        <taxon>campanulids</taxon>
        <taxon>Asterales</taxon>
        <taxon>Asteraceae</taxon>
        <taxon>Asteroideae</taxon>
        <taxon>Anthemideae</taxon>
        <taxon>Anthemidinae</taxon>
        <taxon>Tanacetum</taxon>
    </lineage>
</organism>
<dbReference type="EMBL" id="BKCJ011002038">
    <property type="protein sequence ID" value="GFC64382.1"/>
    <property type="molecule type" value="Genomic_DNA"/>
</dbReference>
<accession>A0A699QEI7</accession>
<keyword evidence="1" id="KW-0175">Coiled coil</keyword>
<name>A0A699QEI7_TANCI</name>
<feature type="coiled-coil region" evidence="1">
    <location>
        <begin position="20"/>
        <end position="47"/>
    </location>
</feature>
<comment type="caution">
    <text evidence="2">The sequence shown here is derived from an EMBL/GenBank/DDBJ whole genome shotgun (WGS) entry which is preliminary data.</text>
</comment>
<evidence type="ECO:0000313" key="2">
    <source>
        <dbReference type="EMBL" id="GFC64382.1"/>
    </source>
</evidence>
<proteinExistence type="predicted"/>